<dbReference type="GO" id="GO:0012505">
    <property type="term" value="C:endomembrane system"/>
    <property type="evidence" value="ECO:0007669"/>
    <property type="project" value="UniProtKB-ARBA"/>
</dbReference>
<protein>
    <recommendedName>
        <fullName evidence="7">GPP34 family phosphoprotein</fullName>
    </recommendedName>
</protein>
<dbReference type="STRING" id="571913.VV02_24405"/>
<evidence type="ECO:0000256" key="2">
    <source>
        <dbReference type="ARBA" id="ARBA00023034"/>
    </source>
</evidence>
<accession>A0A0K1JRV0</accession>
<evidence type="ECO:0008006" key="7">
    <source>
        <dbReference type="Google" id="ProtNLM"/>
    </source>
</evidence>
<evidence type="ECO:0000256" key="4">
    <source>
        <dbReference type="ARBA" id="ARBA00023136"/>
    </source>
</evidence>
<dbReference type="GO" id="GO:0070273">
    <property type="term" value="F:phosphatidylinositol-4-phosphate binding"/>
    <property type="evidence" value="ECO:0007669"/>
    <property type="project" value="InterPro"/>
</dbReference>
<comment type="subcellular location">
    <subcellularLocation>
        <location evidence="1">Golgi apparatus membrane</location>
        <topology evidence="1">Peripheral membrane protein</topology>
        <orientation evidence="1">Cytoplasmic side</orientation>
    </subcellularLocation>
</comment>
<name>A0A0K1JRV0_9MICO</name>
<keyword evidence="2" id="KW-0333">Golgi apparatus</keyword>
<evidence type="ECO:0000256" key="3">
    <source>
        <dbReference type="ARBA" id="ARBA00023121"/>
    </source>
</evidence>
<dbReference type="InterPro" id="IPR038261">
    <property type="entry name" value="GPP34-like_sf"/>
</dbReference>
<evidence type="ECO:0000313" key="6">
    <source>
        <dbReference type="Proteomes" id="UP000066480"/>
    </source>
</evidence>
<dbReference type="OrthoDB" id="4962633at2"/>
<reference evidence="5 6" key="1">
    <citation type="submission" date="2015-03" db="EMBL/GenBank/DDBJ databases">
        <title>Luteipulveratus halotolerans sp. nov., a novel actinobacterium (Dermacoccaceae) from Sarawak, Malaysia.</title>
        <authorList>
            <person name="Juboi H."/>
            <person name="Basik A."/>
            <person name="Shamsul S.S."/>
            <person name="Arnold P."/>
            <person name="Schmitt E.K."/>
            <person name="Sanglier J.-J."/>
            <person name="Yeo T."/>
        </authorList>
    </citation>
    <scope>NUCLEOTIDE SEQUENCE [LARGE SCALE GENOMIC DNA]</scope>
    <source>
        <strain evidence="5 6">MN07-A0370</strain>
    </source>
</reference>
<dbReference type="KEGG" id="lmoi:VV02_24405"/>
<dbReference type="Pfam" id="PF05719">
    <property type="entry name" value="GPP34"/>
    <property type="match status" value="1"/>
</dbReference>
<dbReference type="Proteomes" id="UP000066480">
    <property type="component" value="Chromosome"/>
</dbReference>
<dbReference type="EMBL" id="CP011112">
    <property type="protein sequence ID" value="AKU19275.1"/>
    <property type="molecule type" value="Genomic_DNA"/>
</dbReference>
<keyword evidence="6" id="KW-1185">Reference proteome</keyword>
<dbReference type="RefSeq" id="WP_157063547.1">
    <property type="nucleotide sequence ID" value="NZ_CP011112.1"/>
</dbReference>
<dbReference type="InterPro" id="IPR008628">
    <property type="entry name" value="GPP34-like"/>
</dbReference>
<keyword evidence="3" id="KW-0446">Lipid-binding</keyword>
<sequence>MLIAEEFLLLVTSPDGKLCAAGNKVDLGLAGALLSELALAERVTINAKGRLEILSATPLRNPHLDSALAIFVQRQGKKPKDVLGKVAKGLRGRIYGGLAVNGYVREDRRKVLGLFPTSDWVVLNPTAHQANQRTLTGVLLGSTPPDARTGSLIALVHAVDAVPTVFGEQGGLSKRELKQRAKAIAEGNWAGAAVGKAISDAQAAINAAIMASVAAGAASSSGSN</sequence>
<dbReference type="AlphaFoldDB" id="A0A0K1JRV0"/>
<evidence type="ECO:0000313" key="5">
    <source>
        <dbReference type="EMBL" id="AKU19275.1"/>
    </source>
</evidence>
<gene>
    <name evidence="5" type="ORF">VV02_24405</name>
</gene>
<organism evidence="5 6">
    <name type="scientific">Luteipulveratus mongoliensis</name>
    <dbReference type="NCBI Taxonomy" id="571913"/>
    <lineage>
        <taxon>Bacteria</taxon>
        <taxon>Bacillati</taxon>
        <taxon>Actinomycetota</taxon>
        <taxon>Actinomycetes</taxon>
        <taxon>Micrococcales</taxon>
        <taxon>Dermacoccaceae</taxon>
        <taxon>Luteipulveratus</taxon>
    </lineage>
</organism>
<evidence type="ECO:0000256" key="1">
    <source>
        <dbReference type="ARBA" id="ARBA00004255"/>
    </source>
</evidence>
<keyword evidence="4" id="KW-0472">Membrane</keyword>
<dbReference type="GO" id="GO:0005737">
    <property type="term" value="C:cytoplasm"/>
    <property type="evidence" value="ECO:0007669"/>
    <property type="project" value="UniProtKB-ARBA"/>
</dbReference>
<proteinExistence type="predicted"/>
<dbReference type="Gene3D" id="1.10.3630.10">
    <property type="entry name" value="yeast vps74-n-term truncation variant domain like"/>
    <property type="match status" value="1"/>
</dbReference>